<reference evidence="15 16" key="1">
    <citation type="submission" date="2020-03" db="EMBL/GenBank/DDBJ databases">
        <title>Vagococcus sp. nov., isolated from beetles.</title>
        <authorList>
            <person name="Hyun D.-W."/>
            <person name="Bae J.-W."/>
        </authorList>
    </citation>
    <scope>NUCLEOTIDE SEQUENCE [LARGE SCALE GENOMIC DNA]</scope>
    <source>
        <strain evidence="15 16">HDW17A</strain>
    </source>
</reference>
<evidence type="ECO:0000313" key="16">
    <source>
        <dbReference type="Proteomes" id="UP000500890"/>
    </source>
</evidence>
<comment type="similarity">
    <text evidence="2">Belongs to the LytR/CpsA/Psr (LCP) family.</text>
</comment>
<keyword evidence="3" id="KW-1003">Cell membrane</keyword>
<dbReference type="EMBL" id="CP049886">
    <property type="protein sequence ID" value="QIL47010.1"/>
    <property type="molecule type" value="Genomic_DNA"/>
</dbReference>
<evidence type="ECO:0000256" key="6">
    <source>
        <dbReference type="ARBA" id="ARBA00022989"/>
    </source>
</evidence>
<dbReference type="InterPro" id="IPR004474">
    <property type="entry name" value="LytR_CpsA_psr"/>
</dbReference>
<evidence type="ECO:0000256" key="5">
    <source>
        <dbReference type="ARBA" id="ARBA00022968"/>
    </source>
</evidence>
<dbReference type="PANTHER" id="PTHR33392">
    <property type="entry name" value="POLYISOPRENYL-TEICHOIC ACID--PEPTIDOGLYCAN TEICHOIC ACID TRANSFERASE TAGU"/>
    <property type="match status" value="1"/>
</dbReference>
<dbReference type="Proteomes" id="UP000500890">
    <property type="component" value="Chromosome"/>
</dbReference>
<comment type="function">
    <text evidence="10">Involved in SarA attenuation. Affects resistance to oxacillin and teicoplanin, as well as the synthesis of virulence factors.</text>
</comment>
<dbReference type="NCBIfam" id="TIGR00350">
    <property type="entry name" value="lytR_cpsA_psr"/>
    <property type="match status" value="1"/>
</dbReference>
<evidence type="ECO:0000256" key="8">
    <source>
        <dbReference type="ARBA" id="ARBA00023136"/>
    </source>
</evidence>
<evidence type="ECO:0000256" key="13">
    <source>
        <dbReference type="SAM" id="Phobius"/>
    </source>
</evidence>
<sequence>MEKYHGKDAEDNNNEEFYEEEQQPKKRKKQSSFKRFIKTIGVILLLVIGFSTFQFIKGNSEAKSDGEFGQIEVTDFNGQNNHDGSTNVLLLGSDSRGTDRGRSDSIMVAHYSKKSRTPKLVSFMRDTYVNIPGYGYNKLNAAYAYGGPELVRQTLKENFNVDVQYYAIVNFASFSRIVDTLLPNGIKIDAEKDLDVDGEDIAKGPQIMDGHKALQYARFRKDEEGDFGRVRRQQQVMNAVFDQGLSVFNAFRLPKAMGKVQGYTSTDVPNRLYATIGKDFIFGVAKPLEKLAVPVEGSWSYGSYEHAGSVLEIDEASNTFAIADFLSN</sequence>
<proteinExistence type="inferred from homology"/>
<feature type="domain" description="Cell envelope-related transcriptional attenuator" evidence="14">
    <location>
        <begin position="102"/>
        <end position="243"/>
    </location>
</feature>
<keyword evidence="4 13" id="KW-0812">Transmembrane</keyword>
<evidence type="ECO:0000256" key="4">
    <source>
        <dbReference type="ARBA" id="ARBA00022692"/>
    </source>
</evidence>
<feature type="region of interest" description="Disordered" evidence="12">
    <location>
        <begin position="1"/>
        <end position="30"/>
    </location>
</feature>
<evidence type="ECO:0000256" key="10">
    <source>
        <dbReference type="ARBA" id="ARBA00037178"/>
    </source>
</evidence>
<keyword evidence="16" id="KW-1185">Reference proteome</keyword>
<dbReference type="KEGG" id="vah:G7081_05465"/>
<name>A0A6G8APV7_9ENTE</name>
<evidence type="ECO:0000256" key="11">
    <source>
        <dbReference type="ARBA" id="ARBA00040752"/>
    </source>
</evidence>
<evidence type="ECO:0000259" key="14">
    <source>
        <dbReference type="Pfam" id="PF03816"/>
    </source>
</evidence>
<keyword evidence="7" id="KW-0805">Transcription regulation</keyword>
<dbReference type="PANTHER" id="PTHR33392:SF8">
    <property type="entry name" value="REGULATORY PROTEIN MSRR"/>
    <property type="match status" value="1"/>
</dbReference>
<feature type="compositionally biased region" description="Acidic residues" evidence="12">
    <location>
        <begin position="11"/>
        <end position="21"/>
    </location>
</feature>
<accession>A0A6G8APV7</accession>
<dbReference type="Pfam" id="PF03816">
    <property type="entry name" value="LytR_cpsA_psr"/>
    <property type="match status" value="1"/>
</dbReference>
<evidence type="ECO:0000256" key="7">
    <source>
        <dbReference type="ARBA" id="ARBA00023015"/>
    </source>
</evidence>
<keyword evidence="5" id="KW-0735">Signal-anchor</keyword>
<dbReference type="AlphaFoldDB" id="A0A6G8APV7"/>
<keyword evidence="9" id="KW-0804">Transcription</keyword>
<evidence type="ECO:0000256" key="12">
    <source>
        <dbReference type="SAM" id="MobiDB-lite"/>
    </source>
</evidence>
<gene>
    <name evidence="15" type="ORF">G7081_05465</name>
</gene>
<dbReference type="Gene3D" id="3.40.630.190">
    <property type="entry name" value="LCP protein"/>
    <property type="match status" value="1"/>
</dbReference>
<evidence type="ECO:0000256" key="2">
    <source>
        <dbReference type="ARBA" id="ARBA00006068"/>
    </source>
</evidence>
<dbReference type="InterPro" id="IPR050922">
    <property type="entry name" value="LytR/CpsA/Psr_CW_biosynth"/>
</dbReference>
<feature type="transmembrane region" description="Helical" evidence="13">
    <location>
        <begin position="36"/>
        <end position="56"/>
    </location>
</feature>
<dbReference type="GO" id="GO:0005886">
    <property type="term" value="C:plasma membrane"/>
    <property type="evidence" value="ECO:0007669"/>
    <property type="project" value="UniProtKB-SubCell"/>
</dbReference>
<evidence type="ECO:0000256" key="3">
    <source>
        <dbReference type="ARBA" id="ARBA00022475"/>
    </source>
</evidence>
<evidence type="ECO:0000256" key="1">
    <source>
        <dbReference type="ARBA" id="ARBA00004401"/>
    </source>
</evidence>
<evidence type="ECO:0000256" key="9">
    <source>
        <dbReference type="ARBA" id="ARBA00023163"/>
    </source>
</evidence>
<comment type="subcellular location">
    <subcellularLocation>
        <location evidence="1">Cell membrane</location>
        <topology evidence="1">Single-pass type II membrane protein</topology>
    </subcellularLocation>
</comment>
<protein>
    <recommendedName>
        <fullName evidence="11">Regulatory protein MsrR</fullName>
    </recommendedName>
</protein>
<organism evidence="15 16">
    <name type="scientific">Vagococcus coleopterorum</name>
    <dbReference type="NCBI Taxonomy" id="2714946"/>
    <lineage>
        <taxon>Bacteria</taxon>
        <taxon>Bacillati</taxon>
        <taxon>Bacillota</taxon>
        <taxon>Bacilli</taxon>
        <taxon>Lactobacillales</taxon>
        <taxon>Enterococcaceae</taxon>
        <taxon>Vagococcus</taxon>
    </lineage>
</organism>
<keyword evidence="8 13" id="KW-0472">Membrane</keyword>
<keyword evidence="6 13" id="KW-1133">Transmembrane helix</keyword>
<feature type="compositionally biased region" description="Basic and acidic residues" evidence="12">
    <location>
        <begin position="1"/>
        <end position="10"/>
    </location>
</feature>
<evidence type="ECO:0000313" key="15">
    <source>
        <dbReference type="EMBL" id="QIL47010.1"/>
    </source>
</evidence>